<feature type="compositionally biased region" description="Basic and acidic residues" evidence="7">
    <location>
        <begin position="86"/>
        <end position="103"/>
    </location>
</feature>
<dbReference type="GeneID" id="108986684"/>
<evidence type="ECO:0000313" key="9">
    <source>
        <dbReference type="RefSeq" id="XP_035541694.1"/>
    </source>
</evidence>
<dbReference type="RefSeq" id="XP_035541694.1">
    <property type="nucleotide sequence ID" value="XM_035685801.1"/>
</dbReference>
<evidence type="ECO:0000256" key="3">
    <source>
        <dbReference type="ARBA" id="ARBA00022712"/>
    </source>
</evidence>
<keyword evidence="8" id="KW-1185">Reference proteome</keyword>
<dbReference type="InterPro" id="IPR044670">
    <property type="entry name" value="SOFL"/>
</dbReference>
<comment type="subcellular location">
    <subcellularLocation>
        <location evidence="1">Cytoplasm</location>
    </subcellularLocation>
</comment>
<dbReference type="PANTHER" id="PTHR33347:SF31">
    <property type="entry name" value="PROTEIN SOB FIVE-LIKE 1"/>
    <property type="match status" value="1"/>
</dbReference>
<evidence type="ECO:0000256" key="2">
    <source>
        <dbReference type="ARBA" id="ARBA00022490"/>
    </source>
</evidence>
<comment type="similarity">
    <text evidence="6">Belongs to the SOFL plant protein family.</text>
</comment>
<proteinExistence type="inferred from homology"/>
<evidence type="ECO:0000313" key="8">
    <source>
        <dbReference type="Proteomes" id="UP000235220"/>
    </source>
</evidence>
<dbReference type="Proteomes" id="UP000235220">
    <property type="component" value="Chromosome 15"/>
</dbReference>
<accession>A0A6P9E2G5</accession>
<dbReference type="AlphaFoldDB" id="A0A6P9E2G5"/>
<evidence type="ECO:0000256" key="5">
    <source>
        <dbReference type="ARBA" id="ARBA00023242"/>
    </source>
</evidence>
<gene>
    <name evidence="9" type="primary">LOC108986684</name>
</gene>
<feature type="region of interest" description="Disordered" evidence="7">
    <location>
        <begin position="1"/>
        <end position="111"/>
    </location>
</feature>
<dbReference type="GO" id="GO:0009736">
    <property type="term" value="P:cytokinin-activated signaling pathway"/>
    <property type="evidence" value="ECO:0007669"/>
    <property type="project" value="UniProtKB-KW"/>
</dbReference>
<dbReference type="GO" id="GO:0005737">
    <property type="term" value="C:cytoplasm"/>
    <property type="evidence" value="ECO:0007669"/>
    <property type="project" value="UniProtKB-SubCell"/>
</dbReference>
<reference evidence="9" key="1">
    <citation type="submission" date="2025-08" db="UniProtKB">
        <authorList>
            <consortium name="RefSeq"/>
        </authorList>
    </citation>
    <scope>IDENTIFICATION</scope>
    <source>
        <tissue evidence="9">Leaves</tissue>
    </source>
</reference>
<keyword evidence="2" id="KW-0963">Cytoplasm</keyword>
<keyword evidence="5" id="KW-0539">Nucleus</keyword>
<dbReference type="InParanoid" id="A0A6P9E2G5"/>
<keyword evidence="3" id="KW-0203">Cytokinin biosynthesis</keyword>
<sequence>MESSQMFGGTEECHSSESGWTMYIGSPIYGDDDDDSDNGTHDDEDHDGDDGDDDDDDDDDGNQDDDSDDSMASDASSGPSHSLAVFKHEEEENGNRHRLEKKSDKQKHKAKVQIRAQTINEEKEDQTVFMARKANNIASAQSGAIAKLMSRKTATHSTYDFRSRNTNVGRHEQIKSSPICQYARANSPSY</sequence>
<feature type="compositionally biased region" description="Acidic residues" evidence="7">
    <location>
        <begin position="44"/>
        <end position="71"/>
    </location>
</feature>
<dbReference type="OrthoDB" id="1750100at2759"/>
<organism evidence="8 9">
    <name type="scientific">Juglans regia</name>
    <name type="common">English walnut</name>
    <dbReference type="NCBI Taxonomy" id="51240"/>
    <lineage>
        <taxon>Eukaryota</taxon>
        <taxon>Viridiplantae</taxon>
        <taxon>Streptophyta</taxon>
        <taxon>Embryophyta</taxon>
        <taxon>Tracheophyta</taxon>
        <taxon>Spermatophyta</taxon>
        <taxon>Magnoliopsida</taxon>
        <taxon>eudicotyledons</taxon>
        <taxon>Gunneridae</taxon>
        <taxon>Pentapetalae</taxon>
        <taxon>rosids</taxon>
        <taxon>fabids</taxon>
        <taxon>Fagales</taxon>
        <taxon>Juglandaceae</taxon>
        <taxon>Juglans</taxon>
    </lineage>
</organism>
<evidence type="ECO:0000256" key="6">
    <source>
        <dbReference type="ARBA" id="ARBA00024199"/>
    </source>
</evidence>
<keyword evidence="4" id="KW-0932">Cytokinin signaling pathway</keyword>
<dbReference type="PANTHER" id="PTHR33347">
    <property type="entry name" value="OSJNBA0091C07.3 PROTEIN"/>
    <property type="match status" value="1"/>
</dbReference>
<dbReference type="KEGG" id="jre:108986684"/>
<evidence type="ECO:0000256" key="1">
    <source>
        <dbReference type="ARBA" id="ARBA00004496"/>
    </source>
</evidence>
<dbReference type="GO" id="GO:0009691">
    <property type="term" value="P:cytokinin biosynthetic process"/>
    <property type="evidence" value="ECO:0007669"/>
    <property type="project" value="UniProtKB-KW"/>
</dbReference>
<name>A0A6P9E2G5_JUGRE</name>
<protein>
    <submittedName>
        <fullName evidence="9">rRNA biogenesis protein rrp36-like</fullName>
    </submittedName>
</protein>
<evidence type="ECO:0000256" key="4">
    <source>
        <dbReference type="ARBA" id="ARBA00022864"/>
    </source>
</evidence>
<evidence type="ECO:0000256" key="7">
    <source>
        <dbReference type="SAM" id="MobiDB-lite"/>
    </source>
</evidence>